<sequence length="242" mass="27368">MAMNNKNAPQDQTETTPKERIFEAAVKLFGQKSSTATGVREIAKEAGVNVAMISYFYGSKQGLLEALLEKYFIRFTAIVEEVIGDAEIESIKDYDSYFRQFTEKVIRFYVENPNLVRVVMMEMPLDSPRNAEIKAAWWKQVLKRFSNLTEHLLPQDPSTLEAFGIIGPAFNSATASHFLLMPIIEKVGAIRKDEQFFDRYCQLMTEFCLHGYTGVFELLCSQSAAEDQTSPYCNKGDQAPPG</sequence>
<accession>A0A0D2J323</accession>
<dbReference type="InParanoid" id="A0A0D2J323"/>
<dbReference type="PANTHER" id="PTHR30055:SF199">
    <property type="entry name" value="HTH-TYPE TRANSCRIPTIONAL REGULATOR YTTP-RELATED"/>
    <property type="match status" value="1"/>
</dbReference>
<proteinExistence type="predicted"/>
<dbReference type="PROSITE" id="PS50977">
    <property type="entry name" value="HTH_TETR_2"/>
    <property type="match status" value="1"/>
</dbReference>
<evidence type="ECO:0000313" key="4">
    <source>
        <dbReference type="EMBL" id="KIX12574.1"/>
    </source>
</evidence>
<keyword evidence="5" id="KW-1185">Reference proteome</keyword>
<dbReference type="Proteomes" id="UP000032233">
    <property type="component" value="Unassembled WGS sequence"/>
</dbReference>
<dbReference type="InterPro" id="IPR050109">
    <property type="entry name" value="HTH-type_TetR-like_transc_reg"/>
</dbReference>
<dbReference type="PANTHER" id="PTHR30055">
    <property type="entry name" value="HTH-TYPE TRANSCRIPTIONAL REGULATOR RUTR"/>
    <property type="match status" value="1"/>
</dbReference>
<organism evidence="4 5">
    <name type="scientific">Dethiosulfatarculus sandiegensis</name>
    <dbReference type="NCBI Taxonomy" id="1429043"/>
    <lineage>
        <taxon>Bacteria</taxon>
        <taxon>Pseudomonadati</taxon>
        <taxon>Thermodesulfobacteriota</taxon>
        <taxon>Desulfarculia</taxon>
        <taxon>Desulfarculales</taxon>
        <taxon>Desulfarculaceae</taxon>
        <taxon>Dethiosulfatarculus</taxon>
    </lineage>
</organism>
<dbReference type="InterPro" id="IPR009057">
    <property type="entry name" value="Homeodomain-like_sf"/>
</dbReference>
<dbReference type="GO" id="GO:0000976">
    <property type="term" value="F:transcription cis-regulatory region binding"/>
    <property type="evidence" value="ECO:0007669"/>
    <property type="project" value="TreeGrafter"/>
</dbReference>
<evidence type="ECO:0000259" key="3">
    <source>
        <dbReference type="PROSITE" id="PS50977"/>
    </source>
</evidence>
<protein>
    <recommendedName>
        <fullName evidence="3">HTH tetR-type domain-containing protein</fullName>
    </recommendedName>
</protein>
<dbReference type="OrthoDB" id="9790413at2"/>
<dbReference type="AlphaFoldDB" id="A0A0D2J323"/>
<evidence type="ECO:0000256" key="2">
    <source>
        <dbReference type="PROSITE-ProRule" id="PRU00335"/>
    </source>
</evidence>
<dbReference type="GO" id="GO:0003700">
    <property type="term" value="F:DNA-binding transcription factor activity"/>
    <property type="evidence" value="ECO:0007669"/>
    <property type="project" value="TreeGrafter"/>
</dbReference>
<name>A0A0D2J323_9BACT</name>
<evidence type="ECO:0000313" key="5">
    <source>
        <dbReference type="Proteomes" id="UP000032233"/>
    </source>
</evidence>
<keyword evidence="1 2" id="KW-0238">DNA-binding</keyword>
<dbReference type="Gene3D" id="1.10.357.10">
    <property type="entry name" value="Tetracycline Repressor, domain 2"/>
    <property type="match status" value="1"/>
</dbReference>
<dbReference type="SUPFAM" id="SSF46689">
    <property type="entry name" value="Homeodomain-like"/>
    <property type="match status" value="1"/>
</dbReference>
<dbReference type="STRING" id="1429043.X474_18390"/>
<gene>
    <name evidence="4" type="ORF">X474_18390</name>
</gene>
<dbReference type="Pfam" id="PF00440">
    <property type="entry name" value="TetR_N"/>
    <property type="match status" value="1"/>
</dbReference>
<feature type="DNA-binding region" description="H-T-H motif" evidence="2">
    <location>
        <begin position="38"/>
        <end position="57"/>
    </location>
</feature>
<evidence type="ECO:0000256" key="1">
    <source>
        <dbReference type="ARBA" id="ARBA00023125"/>
    </source>
</evidence>
<feature type="domain" description="HTH tetR-type" evidence="3">
    <location>
        <begin position="15"/>
        <end position="75"/>
    </location>
</feature>
<dbReference type="EMBL" id="AZAC01000029">
    <property type="protein sequence ID" value="KIX12574.1"/>
    <property type="molecule type" value="Genomic_DNA"/>
</dbReference>
<dbReference type="InterPro" id="IPR001647">
    <property type="entry name" value="HTH_TetR"/>
</dbReference>
<reference evidence="4 5" key="1">
    <citation type="submission" date="2013-11" db="EMBL/GenBank/DDBJ databases">
        <title>Metagenomic analysis of a methanogenic consortium involved in long chain n-alkane degradation.</title>
        <authorList>
            <person name="Davidova I.A."/>
            <person name="Callaghan A.V."/>
            <person name="Wawrik B."/>
            <person name="Pruitt S."/>
            <person name="Marks C."/>
            <person name="Duncan K.E."/>
            <person name="Suflita J.M."/>
        </authorList>
    </citation>
    <scope>NUCLEOTIDE SEQUENCE [LARGE SCALE GENOMIC DNA]</scope>
    <source>
        <strain evidence="4 5">SPR</strain>
    </source>
</reference>
<comment type="caution">
    <text evidence="4">The sequence shown here is derived from an EMBL/GenBank/DDBJ whole genome shotgun (WGS) entry which is preliminary data.</text>
</comment>
<dbReference type="RefSeq" id="WP_052515317.1">
    <property type="nucleotide sequence ID" value="NZ_AZAC01000029.1"/>
</dbReference>